<keyword evidence="5" id="KW-0378">Hydrolase</keyword>
<dbReference type="PATRIC" id="fig|445710.3.peg.341"/>
<dbReference type="PANTHER" id="PTHR14969">
    <property type="entry name" value="SPHINGOSINE-1-PHOSPHATE PHOSPHOHYDROLASE"/>
    <property type="match status" value="1"/>
</dbReference>
<dbReference type="EMBL" id="CP014841">
    <property type="protein sequence ID" value="AND67797.1"/>
    <property type="molecule type" value="Genomic_DNA"/>
</dbReference>
<dbReference type="Gene3D" id="1.20.144.10">
    <property type="entry name" value="Phosphatidic acid phosphatase type 2/haloperoxidase"/>
    <property type="match status" value="1"/>
</dbReference>
<sequence>MSRLPPLPTPELAIGPRFAIDRRMCVAANRWGARRAVGVFFGAVSRLGDGVFWYALMLSLALFDGLRGLTAAAHMALTGLTALMLYRLLKRWTRRPRPFRACPGVIAHVPPLDEFSFPSGHTLQAVGFTVVALAWYPMLAPLLLPFTALVAASRVILGLHYPSDVLAAIGIGGALGSLALWLGHLALLA</sequence>
<feature type="domain" description="Phosphatidic acid phosphatase type 2/haloperoxidase" evidence="11">
    <location>
        <begin position="71"/>
        <end position="180"/>
    </location>
</feature>
<dbReference type="InterPro" id="IPR000326">
    <property type="entry name" value="PAP2/HPO"/>
</dbReference>
<evidence type="ECO:0000256" key="5">
    <source>
        <dbReference type="ARBA" id="ARBA00022801"/>
    </source>
</evidence>
<evidence type="ECO:0000256" key="10">
    <source>
        <dbReference type="SAM" id="Phobius"/>
    </source>
</evidence>
<keyword evidence="3" id="KW-1003">Cell membrane</keyword>
<dbReference type="STRING" id="445710.ATSB10_03430"/>
<dbReference type="SUPFAM" id="SSF48317">
    <property type="entry name" value="Acid phosphatase/Vanadium-dependent haloperoxidase"/>
    <property type="match status" value="1"/>
</dbReference>
<dbReference type="OrthoDB" id="9780507at2"/>
<feature type="transmembrane region" description="Helical" evidence="10">
    <location>
        <begin position="125"/>
        <end position="153"/>
    </location>
</feature>
<dbReference type="GO" id="GO:0005886">
    <property type="term" value="C:plasma membrane"/>
    <property type="evidence" value="ECO:0007669"/>
    <property type="project" value="UniProtKB-SubCell"/>
</dbReference>
<comment type="catalytic activity">
    <reaction evidence="9">
        <text>di-trans,octa-cis-undecaprenyl diphosphate + H2O = di-trans,octa-cis-undecaprenyl phosphate + phosphate + H(+)</text>
        <dbReference type="Rhea" id="RHEA:28094"/>
        <dbReference type="ChEBI" id="CHEBI:15377"/>
        <dbReference type="ChEBI" id="CHEBI:15378"/>
        <dbReference type="ChEBI" id="CHEBI:43474"/>
        <dbReference type="ChEBI" id="CHEBI:58405"/>
        <dbReference type="ChEBI" id="CHEBI:60392"/>
        <dbReference type="EC" id="3.6.1.27"/>
    </reaction>
</comment>
<evidence type="ECO:0000256" key="6">
    <source>
        <dbReference type="ARBA" id="ARBA00022989"/>
    </source>
</evidence>
<evidence type="ECO:0000256" key="7">
    <source>
        <dbReference type="ARBA" id="ARBA00023136"/>
    </source>
</evidence>
<evidence type="ECO:0000256" key="4">
    <source>
        <dbReference type="ARBA" id="ARBA00022692"/>
    </source>
</evidence>
<evidence type="ECO:0000313" key="13">
    <source>
        <dbReference type="Proteomes" id="UP000077255"/>
    </source>
</evidence>
<evidence type="ECO:0000256" key="9">
    <source>
        <dbReference type="ARBA" id="ARBA00047594"/>
    </source>
</evidence>
<dbReference type="AlphaFoldDB" id="A0A160MY78"/>
<comment type="subcellular location">
    <subcellularLocation>
        <location evidence="1">Cell membrane</location>
        <topology evidence="1">Multi-pass membrane protein</topology>
    </subcellularLocation>
</comment>
<feature type="transmembrane region" description="Helical" evidence="10">
    <location>
        <begin position="165"/>
        <end position="188"/>
    </location>
</feature>
<accession>A0A160MY78</accession>
<reference evidence="12 13" key="1">
    <citation type="submission" date="2016-02" db="EMBL/GenBank/DDBJ databases">
        <title>Complete genome sequencing and analysis of ATSB10, Dyella thiooxydans isolated from rhizosphere soil of sunflower (Helianthus annuus L.).</title>
        <authorList>
            <person name="Lee Y."/>
            <person name="Hwangbo K."/>
            <person name="Chung H."/>
            <person name="Yoo J."/>
            <person name="Kim K.Y."/>
            <person name="Sa T.M."/>
            <person name="Um Y."/>
            <person name="Madhaiyan M."/>
        </authorList>
    </citation>
    <scope>NUCLEOTIDE SEQUENCE [LARGE SCALE GENOMIC DNA]</scope>
    <source>
        <strain evidence="12 13">ATSB10</strain>
    </source>
</reference>
<evidence type="ECO:0000256" key="8">
    <source>
        <dbReference type="ARBA" id="ARBA00032707"/>
    </source>
</evidence>
<gene>
    <name evidence="12" type="ORF">ATSB10_03430</name>
</gene>
<keyword evidence="6 10" id="KW-1133">Transmembrane helix</keyword>
<keyword evidence="7 10" id="KW-0472">Membrane</keyword>
<dbReference type="PANTHER" id="PTHR14969:SF62">
    <property type="entry name" value="DECAPRENYLPHOSPHORYL-5-PHOSPHORIBOSE PHOSPHATASE RV3807C-RELATED"/>
    <property type="match status" value="1"/>
</dbReference>
<name>A0A160MY78_9GAMM</name>
<feature type="transmembrane region" description="Helical" evidence="10">
    <location>
        <begin position="39"/>
        <end position="63"/>
    </location>
</feature>
<evidence type="ECO:0000313" key="12">
    <source>
        <dbReference type="EMBL" id="AND67797.1"/>
    </source>
</evidence>
<dbReference type="EC" id="3.6.1.27" evidence="2"/>
<dbReference type="InterPro" id="IPR036938">
    <property type="entry name" value="PAP2/HPO_sf"/>
</dbReference>
<feature type="transmembrane region" description="Helical" evidence="10">
    <location>
        <begin position="69"/>
        <end position="89"/>
    </location>
</feature>
<organism evidence="12 13">
    <name type="scientific">Dyella thiooxydans</name>
    <dbReference type="NCBI Taxonomy" id="445710"/>
    <lineage>
        <taxon>Bacteria</taxon>
        <taxon>Pseudomonadati</taxon>
        <taxon>Pseudomonadota</taxon>
        <taxon>Gammaproteobacteria</taxon>
        <taxon>Lysobacterales</taxon>
        <taxon>Rhodanobacteraceae</taxon>
        <taxon>Dyella</taxon>
    </lineage>
</organism>
<dbReference type="RefSeq" id="WP_063670129.1">
    <property type="nucleotide sequence ID" value="NZ_CP014841.1"/>
</dbReference>
<proteinExistence type="predicted"/>
<evidence type="ECO:0000259" key="11">
    <source>
        <dbReference type="SMART" id="SM00014"/>
    </source>
</evidence>
<evidence type="ECO:0000256" key="3">
    <source>
        <dbReference type="ARBA" id="ARBA00022475"/>
    </source>
</evidence>
<dbReference type="GO" id="GO:0050380">
    <property type="term" value="F:undecaprenyl-diphosphatase activity"/>
    <property type="evidence" value="ECO:0007669"/>
    <property type="project" value="UniProtKB-EC"/>
</dbReference>
<dbReference type="Proteomes" id="UP000077255">
    <property type="component" value="Chromosome"/>
</dbReference>
<dbReference type="SMART" id="SM00014">
    <property type="entry name" value="acidPPc"/>
    <property type="match status" value="1"/>
</dbReference>
<dbReference type="Pfam" id="PF01569">
    <property type="entry name" value="PAP2"/>
    <property type="match status" value="1"/>
</dbReference>
<evidence type="ECO:0000256" key="2">
    <source>
        <dbReference type="ARBA" id="ARBA00012374"/>
    </source>
</evidence>
<protein>
    <recommendedName>
        <fullName evidence="2">undecaprenyl-diphosphate phosphatase</fullName>
        <ecNumber evidence="2">3.6.1.27</ecNumber>
    </recommendedName>
    <alternativeName>
        <fullName evidence="8">Undecaprenyl pyrophosphate phosphatase</fullName>
    </alternativeName>
</protein>
<dbReference type="KEGG" id="dtx:ATSB10_03430"/>
<keyword evidence="13" id="KW-1185">Reference proteome</keyword>
<keyword evidence="4 10" id="KW-0812">Transmembrane</keyword>
<evidence type="ECO:0000256" key="1">
    <source>
        <dbReference type="ARBA" id="ARBA00004651"/>
    </source>
</evidence>